<protein>
    <submittedName>
        <fullName evidence="2">Uncharacterized protein</fullName>
    </submittedName>
</protein>
<dbReference type="RefSeq" id="WP_337674146.1">
    <property type="nucleotide sequence ID" value="NZ_JAVSGH010000002.1"/>
</dbReference>
<accession>A0ABU3HSY3</accession>
<evidence type="ECO:0000313" key="3">
    <source>
        <dbReference type="Proteomes" id="UP001181313"/>
    </source>
</evidence>
<keyword evidence="3" id="KW-1185">Reference proteome</keyword>
<gene>
    <name evidence="2" type="ORF">ROS62_02460</name>
</gene>
<reference evidence="2" key="1">
    <citation type="submission" date="2024-05" db="EMBL/GenBank/DDBJ databases">
        <title>30 novel species of actinomycetes from the DSMZ collection.</title>
        <authorList>
            <person name="Nouioui I."/>
        </authorList>
    </citation>
    <scope>NUCLEOTIDE SEQUENCE</scope>
    <source>
        <strain evidence="2">DSM 41972</strain>
    </source>
</reference>
<evidence type="ECO:0000313" key="2">
    <source>
        <dbReference type="EMBL" id="MDT3723814.1"/>
    </source>
</evidence>
<dbReference type="EMBL" id="JAVSGH010000002">
    <property type="protein sequence ID" value="MDT3723814.1"/>
    <property type="molecule type" value="Genomic_DNA"/>
</dbReference>
<organism evidence="2 3">
    <name type="scientific">Streptomyces althioticus subsp. attaecolombicae</name>
    <dbReference type="NCBI Taxonomy" id="3075534"/>
    <lineage>
        <taxon>Bacteria</taxon>
        <taxon>Bacillati</taxon>
        <taxon>Actinomycetota</taxon>
        <taxon>Actinomycetes</taxon>
        <taxon>Kitasatosporales</taxon>
        <taxon>Streptomycetaceae</taxon>
        <taxon>Streptomyces</taxon>
        <taxon>Streptomyces althioticus group</taxon>
    </lineage>
</organism>
<evidence type="ECO:0000256" key="1">
    <source>
        <dbReference type="SAM" id="MobiDB-lite"/>
    </source>
</evidence>
<proteinExistence type="predicted"/>
<feature type="compositionally biased region" description="Basic and acidic residues" evidence="1">
    <location>
        <begin position="146"/>
        <end position="160"/>
    </location>
</feature>
<sequence length="174" mass="18788">MVLHYPVPERDVAALPVTGPHWPLSWDGTAEGEMVVQQSETGHRMHLRPVPGRSGAELPLVSIRDRLPYTVDAEEEAEGAVVAQALDRLRGEALAAGRRGGRVGAVAGLRLRPRDTGQAQGVHSARGPAERCRRPAQQVVGPRLRQTGERHRGGPCRGDEYGDGTDQGQCESQQ</sequence>
<feature type="region of interest" description="Disordered" evidence="1">
    <location>
        <begin position="112"/>
        <end position="174"/>
    </location>
</feature>
<dbReference type="Proteomes" id="UP001181313">
    <property type="component" value="Unassembled WGS sequence"/>
</dbReference>
<comment type="caution">
    <text evidence="2">The sequence shown here is derived from an EMBL/GenBank/DDBJ whole genome shotgun (WGS) entry which is preliminary data.</text>
</comment>
<name>A0ABU3HSY3_9ACTN</name>